<dbReference type="Gene3D" id="1.25.40.10">
    <property type="entry name" value="Tetratricopeptide repeat domain"/>
    <property type="match status" value="2"/>
</dbReference>
<feature type="region of interest" description="Disordered" evidence="3">
    <location>
        <begin position="334"/>
        <end position="373"/>
    </location>
</feature>
<dbReference type="PANTHER" id="PTHR12558">
    <property type="entry name" value="CELL DIVISION CYCLE 16,23,27"/>
    <property type="match status" value="1"/>
</dbReference>
<dbReference type="GO" id="GO:0051301">
    <property type="term" value="P:cell division"/>
    <property type="evidence" value="ECO:0007669"/>
    <property type="project" value="TreeGrafter"/>
</dbReference>
<dbReference type="RefSeq" id="XP_018023263.1">
    <property type="nucleotide sequence ID" value="XM_018167774.2"/>
</dbReference>
<feature type="repeat" description="TPR" evidence="2">
    <location>
        <begin position="40"/>
        <end position="73"/>
    </location>
</feature>
<name>A0A8B7PB04_HYAAZ</name>
<feature type="compositionally biased region" description="Acidic residues" evidence="3">
    <location>
        <begin position="338"/>
        <end position="373"/>
    </location>
</feature>
<sequence>MDSATFKRLIAKANKYLESSDFEKALKISIKLLSKNPQNIEALELSSTIALEIGDSETALKHLNKAIDLQPGRNHRLYLSKAQIVDGKESLECYQSAIQILLGKIRVKNGGEFTARSSQSCSNASSSAVEAAMDIDEQRSNAMEGDNMNKGSDESPERELSTVYCSVAELFFTDLCDEADAEDACKKALDNALEHDPTNAEAHITKARYLNIIGEVVQAKTVLEESRPLWTVEFQEDGSKASELPAPLRLAAAKLFIELEMHEDAQSILDSLLDESDQVVEVHYLSGWNSYLQGQEHHSDALLHLKNAKTCESQFPCDDPELVEHISDLLAELGYDASQEEEDDEDGWTDAEDEQEMEREIIEEAGEASDDDL</sequence>
<dbReference type="KEGG" id="hazt:108679176"/>
<evidence type="ECO:0000256" key="2">
    <source>
        <dbReference type="PROSITE-ProRule" id="PRU00339"/>
    </source>
</evidence>
<keyword evidence="4" id="KW-1185">Reference proteome</keyword>
<dbReference type="PROSITE" id="PS50005">
    <property type="entry name" value="TPR"/>
    <property type="match status" value="1"/>
</dbReference>
<dbReference type="Proteomes" id="UP000694843">
    <property type="component" value="Unplaced"/>
</dbReference>
<protein>
    <submittedName>
        <fullName evidence="5">Probable assembly chaperone of rpl4 isoform X1</fullName>
    </submittedName>
</protein>
<dbReference type="AlphaFoldDB" id="A0A8B7PB04"/>
<reference evidence="5" key="1">
    <citation type="submission" date="2025-08" db="UniProtKB">
        <authorList>
            <consortium name="RefSeq"/>
        </authorList>
    </citation>
    <scope>IDENTIFICATION</scope>
    <source>
        <tissue evidence="5">Whole organism</tissue>
    </source>
</reference>
<dbReference type="InterPro" id="IPR011990">
    <property type="entry name" value="TPR-like_helical_dom_sf"/>
</dbReference>
<dbReference type="OMA" id="ETYMTDL"/>
<gene>
    <name evidence="5" type="primary">LOC108679176</name>
</gene>
<dbReference type="PANTHER" id="PTHR12558:SF50">
    <property type="entry name" value="ASSEMBLY CHAPERONE OF RPL4-RELATED"/>
    <property type="match status" value="1"/>
</dbReference>
<dbReference type="GeneID" id="108679176"/>
<dbReference type="SUPFAM" id="SSF48452">
    <property type="entry name" value="TPR-like"/>
    <property type="match status" value="2"/>
</dbReference>
<evidence type="ECO:0000313" key="5">
    <source>
        <dbReference type="RefSeq" id="XP_018023263.1"/>
    </source>
</evidence>
<keyword evidence="1 2" id="KW-0802">TPR repeat</keyword>
<proteinExistence type="predicted"/>
<dbReference type="OrthoDB" id="1914839at2759"/>
<evidence type="ECO:0000256" key="1">
    <source>
        <dbReference type="ARBA" id="ARBA00022803"/>
    </source>
</evidence>
<accession>A0A8B7PB04</accession>
<evidence type="ECO:0000313" key="4">
    <source>
        <dbReference type="Proteomes" id="UP000694843"/>
    </source>
</evidence>
<dbReference type="InterPro" id="IPR019734">
    <property type="entry name" value="TPR_rpt"/>
</dbReference>
<evidence type="ECO:0000256" key="3">
    <source>
        <dbReference type="SAM" id="MobiDB-lite"/>
    </source>
</evidence>
<organism evidence="4 5">
    <name type="scientific">Hyalella azteca</name>
    <name type="common">Amphipod</name>
    <dbReference type="NCBI Taxonomy" id="294128"/>
    <lineage>
        <taxon>Eukaryota</taxon>
        <taxon>Metazoa</taxon>
        <taxon>Ecdysozoa</taxon>
        <taxon>Arthropoda</taxon>
        <taxon>Crustacea</taxon>
        <taxon>Multicrustacea</taxon>
        <taxon>Malacostraca</taxon>
        <taxon>Eumalacostraca</taxon>
        <taxon>Peracarida</taxon>
        <taxon>Amphipoda</taxon>
        <taxon>Senticaudata</taxon>
        <taxon>Talitrida</taxon>
        <taxon>Talitroidea</taxon>
        <taxon>Hyalellidae</taxon>
        <taxon>Hyalella</taxon>
    </lineage>
</organism>
<dbReference type="CDD" id="cd24142">
    <property type="entry name" value="ACL4-like"/>
    <property type="match status" value="1"/>
</dbReference>